<dbReference type="RefSeq" id="WP_130414208.1">
    <property type="nucleotide sequence ID" value="NZ_SGWX01000001.1"/>
</dbReference>
<dbReference type="SUPFAM" id="SSF55486">
    <property type="entry name" value="Metalloproteases ('zincins'), catalytic domain"/>
    <property type="match status" value="1"/>
</dbReference>
<feature type="domain" description="Peptidase M1 membrane alanine aminopeptidase" evidence="14">
    <location>
        <begin position="242"/>
        <end position="457"/>
    </location>
</feature>
<dbReference type="InterPro" id="IPR050344">
    <property type="entry name" value="Peptidase_M1_aminopeptidases"/>
</dbReference>
<dbReference type="Gene3D" id="1.10.390.10">
    <property type="entry name" value="Neutral Protease Domain 2"/>
    <property type="match status" value="1"/>
</dbReference>
<dbReference type="FunFam" id="1.10.390.10:FF:000004">
    <property type="entry name" value="Aminopeptidase N"/>
    <property type="match status" value="1"/>
</dbReference>
<dbReference type="GO" id="GO:0016020">
    <property type="term" value="C:membrane"/>
    <property type="evidence" value="ECO:0007669"/>
    <property type="project" value="TreeGrafter"/>
</dbReference>
<dbReference type="PANTHER" id="PTHR11533:SF174">
    <property type="entry name" value="PUROMYCIN-SENSITIVE AMINOPEPTIDASE-RELATED"/>
    <property type="match status" value="1"/>
</dbReference>
<gene>
    <name evidence="17" type="ORF">EV386_1787</name>
</gene>
<dbReference type="InterPro" id="IPR024571">
    <property type="entry name" value="ERAP1-like_C_dom"/>
</dbReference>
<sequence>MPGQNLTRAEAIERAGVVTAVESYAIALDVTTGPTLFTSTTTIRFTATEGASTFLDLVAPTVRSVTLNGRELDPAAVFADSRITLDGLAADNEVVVVADCAYTNTGEGLHRFVDPVDGEVYLYTQFEVPDARRVFATFEQPDLKATFQVTVTAPARWQVVSNQPTPAPVATGADVVVVEDGAPEPTATWTFGATPRISTYLVAIVAGPYAVVRGALTSSDGREIPLGVFCRASLSQYMDADYVMDITRKGFAFYEELFDYPYPFDKYDQLFVPEYNMGAMENPGCVTFTEAYVFRGSVPDGRKERRVVTILHELAHMWFGDLVTMKWWNDLWLNESFAEFASTLATAEATEWTEGWTTFAASEKTWAYRQDALPSTHPIVAEIRDLEDVYVNFDGITYAKGASVLKQLVAWVGREEFMRGLAAYFRKHAFSNTELRDLLVELEATSGRDLEAWSKAWLETAGTNTLRPELRVAADGTIESFEIVQTAPADHPTLRPHRLGVGYYSLDADGAVVRTHQVMVDVDGERTAVPELVGTTRPGLILLNDEDLAFAKVRLDADSLAFAVEHLGAIRDSLARGVVWGSAWDAVRDAEAPASSFVDLVLGNVAAETESTTVAMVLGQLGTAATVYADPQRRAAQATRVADALWELASAAPAGSDLQLQLVRAFAAQATGPEHVAPLRGLLDGTLVLAGREIDTDLRWDLLQGLVALGAAGEGEVADTLAADDTATGRQAAARVRASAPTTAAKEAAFASIVDESDVPNAIIRATAAGFRRVTDPAVLEPLIGRYVDALTPIWESRTYQMSEELVEGLYPAPVASAALAETVAAWLDTHADAAPALRRMVRESLADTRRALAAQALDATH</sequence>
<evidence type="ECO:0000259" key="14">
    <source>
        <dbReference type="Pfam" id="PF01433"/>
    </source>
</evidence>
<comment type="caution">
    <text evidence="17">The sequence shown here is derived from an EMBL/GenBank/DDBJ whole genome shotgun (WGS) entry which is preliminary data.</text>
</comment>
<dbReference type="GO" id="GO:0006508">
    <property type="term" value="P:proteolysis"/>
    <property type="evidence" value="ECO:0007669"/>
    <property type="project" value="UniProtKB-KW"/>
</dbReference>
<evidence type="ECO:0000256" key="11">
    <source>
        <dbReference type="ARBA" id="ARBA00023049"/>
    </source>
</evidence>
<comment type="cofactor">
    <cofactor evidence="2">
        <name>Zn(2+)</name>
        <dbReference type="ChEBI" id="CHEBI:29105"/>
    </cofactor>
</comment>
<evidence type="ECO:0000256" key="5">
    <source>
        <dbReference type="ARBA" id="ARBA00015611"/>
    </source>
</evidence>
<evidence type="ECO:0000313" key="18">
    <source>
        <dbReference type="Proteomes" id="UP000293852"/>
    </source>
</evidence>
<evidence type="ECO:0000256" key="2">
    <source>
        <dbReference type="ARBA" id="ARBA00001947"/>
    </source>
</evidence>
<dbReference type="AlphaFoldDB" id="A0A4Q7M119"/>
<accession>A0A4Q7M119</accession>
<evidence type="ECO:0000256" key="8">
    <source>
        <dbReference type="ARBA" id="ARBA00022723"/>
    </source>
</evidence>
<keyword evidence="10" id="KW-0862">Zinc</keyword>
<keyword evidence="18" id="KW-1185">Reference proteome</keyword>
<reference evidence="17 18" key="1">
    <citation type="submission" date="2019-02" db="EMBL/GenBank/DDBJ databases">
        <title>Sequencing the genomes of 1000 actinobacteria strains.</title>
        <authorList>
            <person name="Klenk H.-P."/>
        </authorList>
    </citation>
    <scope>NUCLEOTIDE SEQUENCE [LARGE SCALE GENOMIC DNA]</scope>
    <source>
        <strain evidence="17 18">DSM 16932</strain>
    </source>
</reference>
<dbReference type="InterPro" id="IPR045357">
    <property type="entry name" value="Aminopeptidase_N-like_N"/>
</dbReference>
<keyword evidence="6 17" id="KW-0031">Aminopeptidase</keyword>
<evidence type="ECO:0000256" key="4">
    <source>
        <dbReference type="ARBA" id="ARBA00012564"/>
    </source>
</evidence>
<dbReference type="OrthoDB" id="100605at2"/>
<dbReference type="PRINTS" id="PR00756">
    <property type="entry name" value="ALADIPTASE"/>
</dbReference>
<proteinExistence type="inferred from homology"/>
<dbReference type="GO" id="GO:0043171">
    <property type="term" value="P:peptide catabolic process"/>
    <property type="evidence" value="ECO:0007669"/>
    <property type="project" value="TreeGrafter"/>
</dbReference>
<dbReference type="Gene3D" id="2.60.40.1730">
    <property type="entry name" value="tricorn interacting facor f3 domain"/>
    <property type="match status" value="1"/>
</dbReference>
<dbReference type="NCBIfam" id="TIGR02412">
    <property type="entry name" value="pepN_strep_liv"/>
    <property type="match status" value="1"/>
</dbReference>
<evidence type="ECO:0000313" key="17">
    <source>
        <dbReference type="EMBL" id="RZS61485.1"/>
    </source>
</evidence>
<dbReference type="GO" id="GO:0070006">
    <property type="term" value="F:metalloaminopeptidase activity"/>
    <property type="evidence" value="ECO:0007669"/>
    <property type="project" value="TreeGrafter"/>
</dbReference>
<dbReference type="EC" id="3.4.11.2" evidence="4"/>
<dbReference type="GO" id="GO:0005615">
    <property type="term" value="C:extracellular space"/>
    <property type="evidence" value="ECO:0007669"/>
    <property type="project" value="TreeGrafter"/>
</dbReference>
<dbReference type="GO" id="GO:0042277">
    <property type="term" value="F:peptide binding"/>
    <property type="evidence" value="ECO:0007669"/>
    <property type="project" value="TreeGrafter"/>
</dbReference>
<feature type="domain" description="Aminopeptidase N-like N-terminal" evidence="16">
    <location>
        <begin position="107"/>
        <end position="201"/>
    </location>
</feature>
<evidence type="ECO:0000256" key="10">
    <source>
        <dbReference type="ARBA" id="ARBA00022833"/>
    </source>
</evidence>
<dbReference type="Pfam" id="PF01433">
    <property type="entry name" value="Peptidase_M1"/>
    <property type="match status" value="1"/>
</dbReference>
<keyword evidence="11" id="KW-0482">Metalloprotease</keyword>
<evidence type="ECO:0000256" key="1">
    <source>
        <dbReference type="ARBA" id="ARBA00000098"/>
    </source>
</evidence>
<keyword evidence="7" id="KW-0645">Protease</keyword>
<comment type="similarity">
    <text evidence="3">Belongs to the peptidase M1 family.</text>
</comment>
<dbReference type="InterPro" id="IPR014782">
    <property type="entry name" value="Peptidase_M1_dom"/>
</dbReference>
<feature type="domain" description="ERAP1-like C-terminal" evidence="15">
    <location>
        <begin position="540"/>
        <end position="851"/>
    </location>
</feature>
<evidence type="ECO:0000256" key="9">
    <source>
        <dbReference type="ARBA" id="ARBA00022801"/>
    </source>
</evidence>
<evidence type="ECO:0000256" key="3">
    <source>
        <dbReference type="ARBA" id="ARBA00010136"/>
    </source>
</evidence>
<comment type="catalytic activity">
    <reaction evidence="1">
        <text>Release of an N-terminal amino acid, Xaa-|-Yaa- from a peptide, amide or arylamide. Xaa is preferably Ala, but may be most amino acids including Pro (slow action). When a terminal hydrophobic residue is followed by a prolyl residue, the two may be released as an intact Xaa-Pro dipeptide.</text>
        <dbReference type="EC" id="3.4.11.2"/>
    </reaction>
</comment>
<dbReference type="InterPro" id="IPR027268">
    <property type="entry name" value="Peptidase_M4/M1_CTD_sf"/>
</dbReference>
<dbReference type="InterPro" id="IPR042097">
    <property type="entry name" value="Aminopeptidase_N-like_N_sf"/>
</dbReference>
<dbReference type="Proteomes" id="UP000293852">
    <property type="component" value="Unassembled WGS sequence"/>
</dbReference>
<dbReference type="GO" id="GO:0008270">
    <property type="term" value="F:zinc ion binding"/>
    <property type="evidence" value="ECO:0007669"/>
    <property type="project" value="InterPro"/>
</dbReference>
<dbReference type="CDD" id="cd09602">
    <property type="entry name" value="M1_APN"/>
    <property type="match status" value="1"/>
</dbReference>
<keyword evidence="9" id="KW-0378">Hydrolase</keyword>
<evidence type="ECO:0000259" key="15">
    <source>
        <dbReference type="Pfam" id="PF11838"/>
    </source>
</evidence>
<dbReference type="EMBL" id="SGWX01000001">
    <property type="protein sequence ID" value="RZS61485.1"/>
    <property type="molecule type" value="Genomic_DNA"/>
</dbReference>
<evidence type="ECO:0000259" key="16">
    <source>
        <dbReference type="Pfam" id="PF17900"/>
    </source>
</evidence>
<dbReference type="FunFam" id="2.60.40.1730:FF:000010">
    <property type="entry name" value="Putative aminopeptidase N"/>
    <property type="match status" value="1"/>
</dbReference>
<dbReference type="SUPFAM" id="SSF63737">
    <property type="entry name" value="Leukotriene A4 hydrolase N-terminal domain"/>
    <property type="match status" value="1"/>
</dbReference>
<dbReference type="GO" id="GO:0016285">
    <property type="term" value="F:alanyl aminopeptidase activity"/>
    <property type="evidence" value="ECO:0007669"/>
    <property type="project" value="UniProtKB-EC"/>
</dbReference>
<dbReference type="Pfam" id="PF11838">
    <property type="entry name" value="ERAP1_C"/>
    <property type="match status" value="1"/>
</dbReference>
<dbReference type="Pfam" id="PF17900">
    <property type="entry name" value="Peptidase_M1_N"/>
    <property type="match status" value="1"/>
</dbReference>
<dbReference type="InterPro" id="IPR012778">
    <property type="entry name" value="Pept_M1_aminopeptidase"/>
</dbReference>
<evidence type="ECO:0000256" key="13">
    <source>
        <dbReference type="ARBA" id="ARBA00031533"/>
    </source>
</evidence>
<dbReference type="InterPro" id="IPR001930">
    <property type="entry name" value="Peptidase_M1"/>
</dbReference>
<dbReference type="PANTHER" id="PTHR11533">
    <property type="entry name" value="PROTEASE M1 ZINC METALLOPROTEASE"/>
    <property type="match status" value="1"/>
</dbReference>
<evidence type="ECO:0000256" key="7">
    <source>
        <dbReference type="ARBA" id="ARBA00022670"/>
    </source>
</evidence>
<evidence type="ECO:0000256" key="12">
    <source>
        <dbReference type="ARBA" id="ARBA00029811"/>
    </source>
</evidence>
<protein>
    <recommendedName>
        <fullName evidence="5">Aminopeptidase N</fullName>
        <ecNumber evidence="4">3.4.11.2</ecNumber>
    </recommendedName>
    <alternativeName>
        <fullName evidence="12">Alanine aminopeptidase</fullName>
    </alternativeName>
    <alternativeName>
        <fullName evidence="13">Lysyl aminopeptidase</fullName>
    </alternativeName>
</protein>
<evidence type="ECO:0000256" key="6">
    <source>
        <dbReference type="ARBA" id="ARBA00022438"/>
    </source>
</evidence>
<keyword evidence="8" id="KW-0479">Metal-binding</keyword>
<organism evidence="17 18">
    <name type="scientific">Xylanimonas ulmi</name>
    <dbReference type="NCBI Taxonomy" id="228973"/>
    <lineage>
        <taxon>Bacteria</taxon>
        <taxon>Bacillati</taxon>
        <taxon>Actinomycetota</taxon>
        <taxon>Actinomycetes</taxon>
        <taxon>Micrococcales</taxon>
        <taxon>Promicromonosporaceae</taxon>
        <taxon>Xylanimonas</taxon>
    </lineage>
</organism>
<name>A0A4Q7M119_9MICO</name>
<dbReference type="GO" id="GO:0005737">
    <property type="term" value="C:cytoplasm"/>
    <property type="evidence" value="ECO:0007669"/>
    <property type="project" value="TreeGrafter"/>
</dbReference>